<name>A0A1Y2C650_9FUNG</name>
<gene>
    <name evidence="1" type="ORF">BCR33DRAFT_297139</name>
</gene>
<dbReference type="AlphaFoldDB" id="A0A1Y2C650"/>
<evidence type="ECO:0008006" key="3">
    <source>
        <dbReference type="Google" id="ProtNLM"/>
    </source>
</evidence>
<accession>A0A1Y2C650</accession>
<proteinExistence type="predicted"/>
<comment type="caution">
    <text evidence="1">The sequence shown here is derived from an EMBL/GenBank/DDBJ whole genome shotgun (WGS) entry which is preliminary data.</text>
</comment>
<organism evidence="1 2">
    <name type="scientific">Rhizoclosmatium globosum</name>
    <dbReference type="NCBI Taxonomy" id="329046"/>
    <lineage>
        <taxon>Eukaryota</taxon>
        <taxon>Fungi</taxon>
        <taxon>Fungi incertae sedis</taxon>
        <taxon>Chytridiomycota</taxon>
        <taxon>Chytridiomycota incertae sedis</taxon>
        <taxon>Chytridiomycetes</taxon>
        <taxon>Chytridiales</taxon>
        <taxon>Chytriomycetaceae</taxon>
        <taxon>Rhizoclosmatium</taxon>
    </lineage>
</organism>
<evidence type="ECO:0000313" key="1">
    <source>
        <dbReference type="EMBL" id="ORY42522.1"/>
    </source>
</evidence>
<keyword evidence="2" id="KW-1185">Reference proteome</keyword>
<dbReference type="EMBL" id="MCGO01000028">
    <property type="protein sequence ID" value="ORY42522.1"/>
    <property type="molecule type" value="Genomic_DNA"/>
</dbReference>
<sequence>MMINTVLRTLLFVNQRSFVQAPQSLQDLTLTLNPNPMIVLQNPPPGRTAQQPQQRLSLLQTISILSSRKASTSTTNSSTKTASISVRDVVSAYLQDSLSLSLSLDDKLSVGIPSHWIHNFELAMMRPRRPVKYECMFSYSTDHATTAMRVFEALVDRGYVAKLEIGQHSNNIDEPDEQALHLVLDSKVIIACISKGYVVSTSMSPTKPPPLT</sequence>
<reference evidence="1 2" key="1">
    <citation type="submission" date="2016-07" db="EMBL/GenBank/DDBJ databases">
        <title>Pervasive Adenine N6-methylation of Active Genes in Fungi.</title>
        <authorList>
            <consortium name="DOE Joint Genome Institute"/>
            <person name="Mondo S.J."/>
            <person name="Dannebaum R.O."/>
            <person name="Kuo R.C."/>
            <person name="Labutti K."/>
            <person name="Haridas S."/>
            <person name="Kuo A."/>
            <person name="Salamov A."/>
            <person name="Ahrendt S.R."/>
            <person name="Lipzen A."/>
            <person name="Sullivan W."/>
            <person name="Andreopoulos W.B."/>
            <person name="Clum A."/>
            <person name="Lindquist E."/>
            <person name="Daum C."/>
            <person name="Ramamoorthy G.K."/>
            <person name="Gryganskyi A."/>
            <person name="Culley D."/>
            <person name="Magnuson J.K."/>
            <person name="James T.Y."/>
            <person name="O'Malley M.A."/>
            <person name="Stajich J.E."/>
            <person name="Spatafora J.W."/>
            <person name="Visel A."/>
            <person name="Grigoriev I.V."/>
        </authorList>
    </citation>
    <scope>NUCLEOTIDE SEQUENCE [LARGE SCALE GENOMIC DNA]</scope>
    <source>
        <strain evidence="1 2">JEL800</strain>
    </source>
</reference>
<protein>
    <recommendedName>
        <fullName evidence="3">TIR domain-containing protein</fullName>
    </recommendedName>
</protein>
<dbReference type="Proteomes" id="UP000193642">
    <property type="component" value="Unassembled WGS sequence"/>
</dbReference>
<evidence type="ECO:0000313" key="2">
    <source>
        <dbReference type="Proteomes" id="UP000193642"/>
    </source>
</evidence>